<dbReference type="Pfam" id="PF11700">
    <property type="entry name" value="ATG22"/>
    <property type="match status" value="1"/>
</dbReference>
<protein>
    <submittedName>
        <fullName evidence="8">Uncharacterized MFS-type transporter</fullName>
    </submittedName>
</protein>
<dbReference type="GO" id="GO:0022857">
    <property type="term" value="F:transmembrane transporter activity"/>
    <property type="evidence" value="ECO:0007669"/>
    <property type="project" value="InterPro"/>
</dbReference>
<evidence type="ECO:0000259" key="7">
    <source>
        <dbReference type="PROSITE" id="PS50850"/>
    </source>
</evidence>
<feature type="transmembrane region" description="Helical" evidence="6">
    <location>
        <begin position="30"/>
        <end position="48"/>
    </location>
</feature>
<evidence type="ECO:0000313" key="8">
    <source>
        <dbReference type="EMBL" id="VAV92700.1"/>
    </source>
</evidence>
<evidence type="ECO:0000256" key="2">
    <source>
        <dbReference type="ARBA" id="ARBA00022448"/>
    </source>
</evidence>
<evidence type="ECO:0000256" key="5">
    <source>
        <dbReference type="ARBA" id="ARBA00023136"/>
    </source>
</evidence>
<feature type="transmembrane region" description="Helical" evidence="6">
    <location>
        <begin position="101"/>
        <end position="119"/>
    </location>
</feature>
<name>A0A3B0RI14_9ZZZZ</name>
<dbReference type="GO" id="GO:0012505">
    <property type="term" value="C:endomembrane system"/>
    <property type="evidence" value="ECO:0007669"/>
    <property type="project" value="UniProtKB-SubCell"/>
</dbReference>
<feature type="transmembrane region" description="Helical" evidence="6">
    <location>
        <begin position="166"/>
        <end position="184"/>
    </location>
</feature>
<dbReference type="EMBL" id="UOEK01000030">
    <property type="protein sequence ID" value="VAV92700.1"/>
    <property type="molecule type" value="Genomic_DNA"/>
</dbReference>
<keyword evidence="4 6" id="KW-1133">Transmembrane helix</keyword>
<accession>A0A3B0RI14</accession>
<keyword evidence="5 6" id="KW-0472">Membrane</keyword>
<dbReference type="SUPFAM" id="SSF103473">
    <property type="entry name" value="MFS general substrate transporter"/>
    <property type="match status" value="1"/>
</dbReference>
<evidence type="ECO:0000256" key="3">
    <source>
        <dbReference type="ARBA" id="ARBA00022692"/>
    </source>
</evidence>
<feature type="transmembrane region" description="Helical" evidence="6">
    <location>
        <begin position="262"/>
        <end position="286"/>
    </location>
</feature>
<dbReference type="AlphaFoldDB" id="A0A3B0RI14"/>
<sequence>LWCLVHRMGDRVAGTANDKRTIFGWAMYDWANSAYITIAGAVIAPFFTGGIVPEDGYSVFGVQMSGETLWATVVSIGALVLFLAMPVLGAIADFSGAKRKFLRAFAVTGGVVMILMTLIPNGSVAFFLGAFLITNLAFVAANVMYDGLLVDITTDETIDTVSSKGYAYGYVGGGLYLLLALQLITLSEGAGSVTGLETDTAVRIAIAGAGVWWIAFTWFALGRMQIHEAATAVGDGTWKDYARVGFSRTLSIGKQLTKMRHLMLFVIAFMLFNDGTQTVINISGAYARETLNLELKTIATAFLIVQFIAFVGALAFGALANRIGPKNAILVSLVGWSFITIGGFSLPEGDATAFLALAATIGLVLGGTQALSRSLYGTMIPEEASAEFFGFFSVFSKFSAIFGPLIFAIVSFQTGSGRPAILSILFFFVAGGILLSRVDIDAARESRSAFDLEHTTKM</sequence>
<keyword evidence="3 6" id="KW-0812">Transmembrane</keyword>
<evidence type="ECO:0000256" key="4">
    <source>
        <dbReference type="ARBA" id="ARBA00022989"/>
    </source>
</evidence>
<evidence type="ECO:0000256" key="6">
    <source>
        <dbReference type="SAM" id="Phobius"/>
    </source>
</evidence>
<dbReference type="InterPro" id="IPR024671">
    <property type="entry name" value="Atg22-like"/>
</dbReference>
<evidence type="ECO:0000256" key="1">
    <source>
        <dbReference type="ARBA" id="ARBA00004127"/>
    </source>
</evidence>
<organism evidence="8">
    <name type="scientific">hydrothermal vent metagenome</name>
    <dbReference type="NCBI Taxonomy" id="652676"/>
    <lineage>
        <taxon>unclassified sequences</taxon>
        <taxon>metagenomes</taxon>
        <taxon>ecological metagenomes</taxon>
    </lineage>
</organism>
<proteinExistence type="predicted"/>
<dbReference type="InterPro" id="IPR020846">
    <property type="entry name" value="MFS_dom"/>
</dbReference>
<feature type="transmembrane region" description="Helical" evidence="6">
    <location>
        <begin position="352"/>
        <end position="376"/>
    </location>
</feature>
<dbReference type="PANTHER" id="PTHR23519:SF1">
    <property type="entry name" value="AUTOPHAGY-RELATED PROTEIN 22"/>
    <property type="match status" value="1"/>
</dbReference>
<feature type="transmembrane region" description="Helical" evidence="6">
    <location>
        <begin position="68"/>
        <end position="89"/>
    </location>
</feature>
<feature type="domain" description="Major facilitator superfamily (MFS) profile" evidence="7">
    <location>
        <begin position="261"/>
        <end position="458"/>
    </location>
</feature>
<dbReference type="PROSITE" id="PS50850">
    <property type="entry name" value="MFS"/>
    <property type="match status" value="1"/>
</dbReference>
<feature type="transmembrane region" description="Helical" evidence="6">
    <location>
        <begin position="298"/>
        <end position="320"/>
    </location>
</feature>
<dbReference type="PANTHER" id="PTHR23519">
    <property type="entry name" value="AUTOPHAGY-RELATED PROTEIN 22"/>
    <property type="match status" value="1"/>
</dbReference>
<comment type="subcellular location">
    <subcellularLocation>
        <location evidence="1">Endomembrane system</location>
        <topology evidence="1">Multi-pass membrane protein</topology>
    </subcellularLocation>
</comment>
<dbReference type="InterPro" id="IPR050495">
    <property type="entry name" value="ATG22/LtaA_families"/>
</dbReference>
<feature type="transmembrane region" description="Helical" evidence="6">
    <location>
        <begin position="204"/>
        <end position="221"/>
    </location>
</feature>
<feature type="transmembrane region" description="Helical" evidence="6">
    <location>
        <begin position="327"/>
        <end position="346"/>
    </location>
</feature>
<gene>
    <name evidence="8" type="ORF">MNBD_ACTINO02-1513</name>
</gene>
<dbReference type="Gene3D" id="1.20.1250.20">
    <property type="entry name" value="MFS general substrate transporter like domains"/>
    <property type="match status" value="1"/>
</dbReference>
<dbReference type="InterPro" id="IPR036259">
    <property type="entry name" value="MFS_trans_sf"/>
</dbReference>
<feature type="transmembrane region" description="Helical" evidence="6">
    <location>
        <begin position="420"/>
        <end position="438"/>
    </location>
</feature>
<keyword evidence="2" id="KW-0813">Transport</keyword>
<feature type="transmembrane region" description="Helical" evidence="6">
    <location>
        <begin position="388"/>
        <end position="414"/>
    </location>
</feature>
<feature type="transmembrane region" description="Helical" evidence="6">
    <location>
        <begin position="125"/>
        <end position="145"/>
    </location>
</feature>
<reference evidence="8" key="1">
    <citation type="submission" date="2018-06" db="EMBL/GenBank/DDBJ databases">
        <authorList>
            <person name="Zhirakovskaya E."/>
        </authorList>
    </citation>
    <scope>NUCLEOTIDE SEQUENCE</scope>
</reference>
<feature type="non-terminal residue" evidence="8">
    <location>
        <position position="1"/>
    </location>
</feature>